<dbReference type="Gene3D" id="3.40.50.300">
    <property type="entry name" value="P-loop containing nucleotide triphosphate hydrolases"/>
    <property type="match status" value="1"/>
</dbReference>
<accession>A0A0L7LCZ6</accession>
<reference evidence="5 6" key="1">
    <citation type="journal article" date="2015" name="Genome Biol. Evol.">
        <title>The genome of winter moth (Operophtera brumata) provides a genomic perspective on sexual dimorphism and phenology.</title>
        <authorList>
            <person name="Derks M.F."/>
            <person name="Smit S."/>
            <person name="Salis L."/>
            <person name="Schijlen E."/>
            <person name="Bossers A."/>
            <person name="Mateman C."/>
            <person name="Pijl A.S."/>
            <person name="de Ridder D."/>
            <person name="Groenen M.A."/>
            <person name="Visser M.E."/>
            <person name="Megens H.J."/>
        </authorList>
    </citation>
    <scope>NUCLEOTIDE SEQUENCE [LARGE SCALE GENOMIC DNA]</scope>
    <source>
        <strain evidence="5">WM2013NL</strain>
        <tissue evidence="5">Head and thorax</tissue>
    </source>
</reference>
<proteinExistence type="inferred from homology"/>
<organism evidence="5 6">
    <name type="scientific">Operophtera brumata</name>
    <name type="common">Winter moth</name>
    <name type="synonym">Phalaena brumata</name>
    <dbReference type="NCBI Taxonomy" id="104452"/>
    <lineage>
        <taxon>Eukaryota</taxon>
        <taxon>Metazoa</taxon>
        <taxon>Ecdysozoa</taxon>
        <taxon>Arthropoda</taxon>
        <taxon>Hexapoda</taxon>
        <taxon>Insecta</taxon>
        <taxon>Pterygota</taxon>
        <taxon>Neoptera</taxon>
        <taxon>Endopterygota</taxon>
        <taxon>Lepidoptera</taxon>
        <taxon>Glossata</taxon>
        <taxon>Ditrysia</taxon>
        <taxon>Geometroidea</taxon>
        <taxon>Geometridae</taxon>
        <taxon>Larentiinae</taxon>
        <taxon>Operophtera</taxon>
    </lineage>
</organism>
<dbReference type="GO" id="GO:0016887">
    <property type="term" value="F:ATP hydrolysis activity"/>
    <property type="evidence" value="ECO:0007669"/>
    <property type="project" value="InterPro"/>
</dbReference>
<evidence type="ECO:0000259" key="4">
    <source>
        <dbReference type="SMART" id="SM00382"/>
    </source>
</evidence>
<dbReference type="FunFam" id="3.40.50.300:FF:000166">
    <property type="entry name" value="vesicle-fusing ATPase isoform X1"/>
    <property type="match status" value="1"/>
</dbReference>
<dbReference type="Pfam" id="PF00004">
    <property type="entry name" value="AAA"/>
    <property type="match status" value="1"/>
</dbReference>
<dbReference type="GO" id="GO:0005795">
    <property type="term" value="C:Golgi stack"/>
    <property type="evidence" value="ECO:0007669"/>
    <property type="project" value="TreeGrafter"/>
</dbReference>
<dbReference type="InterPro" id="IPR055470">
    <property type="entry name" value="DUF7042"/>
</dbReference>
<dbReference type="Proteomes" id="UP000037510">
    <property type="component" value="Unassembled WGS sequence"/>
</dbReference>
<dbReference type="EMBL" id="JTDY01001617">
    <property type="protein sequence ID" value="KOB73342.1"/>
    <property type="molecule type" value="Genomic_DNA"/>
</dbReference>
<dbReference type="InterPro" id="IPR003593">
    <property type="entry name" value="AAA+_ATPase"/>
</dbReference>
<dbReference type="Pfam" id="PF23069">
    <property type="entry name" value="DUF7042"/>
    <property type="match status" value="2"/>
</dbReference>
<evidence type="ECO:0000313" key="5">
    <source>
        <dbReference type="EMBL" id="KOB73342.1"/>
    </source>
</evidence>
<sequence length="1422" mass="159320">HVEITTGPSQHYVFSIKFYNGVDRGTTIDVKVFKAQQAECLCSSVTGAVRLRANGAGLPHPVLEPDLHGWTAVGVLVPRQEGALAYCQELGRKQPRQSIINPDWDFGKMGIGGLDNEFNAIFRRAFASRVFPPEVVEQLGKGSVAIGNMLNAREPKIVNGPQILDNGLHIIIFDEIDAICKARGSVGGNTGVHDTVVNQLLSKIDALTKNFSGAELEGLVRAAQSTAMNRLIKASSKVEVDPEAMEKLMVERGDFMHALENDIKPAFGTAAEALEHFLARGLVSVLLEGPPNSGKTALAAQLAKMSDFPFVKVCSPEDMVGFTETSKCLQIRKRLLDYGPIGPRYSNLTLQALLVLLKKEPPKGRKLLILCTSSRRYVGLRTHRAALLQPDAASAARAAEEGAAERQEAAHSVHQQPEALLVLLKKEPPKGRKLLILQVLDDMEILSAFTGVLHVPNLSQPEHVMSVLEESDAFSKRDLLKIQNDMRGANTCNITAFTGVLHVPNLSQPEHVMSVLEESDAFSKRDLLKIQNDMRGANTCNITAFTGVLHVPNLSQPEHVMSVLEESDAFSKRDLLKIQNDMRGANHISDLTTSKSHIATESSPCTSDLRSYEIDYDDISECTESLLDFSQKKGMTARGNEISPSKMPLMRIRSVEIVFEEEMSTCTDTGILDRSLELLVSDSDDSTKCVEDLEPLHVDRERYDSVTLNADVDLSEDNSVSLKDNVEVHLTPQLQVDSIHVITESLTLPPSYKVTLSPNVSDVGDSGRYTEDVTSSHFDTVVTYDDALLSHSCDVIDVDKASSSMTVEVCGDVKQTLLYEYIDSGSESDDTATCDADRPPITNLSINPEDSDGFEQYDSFIDMGKHGKVLSTYVYSDCTIPIVLRNTWFSFENGKQTITDINASDMTGKGVCVNIKADYRVNYTMVFQYHNCYYCVKLLVRTVNVLEKIETPCVDLAPDEEPTVERVCRGLNPDQNLITLFSENYVNCRSSLEGVWHFTYQNTFRFTGECNHPDNQIKSCQTAGTQFLITNQKFNITYRKCPGMSNSFDGVVEYSCLVANTKESRKDERYRCFLKNRDDDLYIGASITPECNTLKTVEKSPERYRVTPVKAEVVEAGCRLPQNFSGEWINTANIDADVFINETHIIETYYPDEGRYRRTIYVCREQRDSRVMMARLTVDGCQKDYVCFDFVPQHHNQKWRYDIFLKRDPTPIRCPVAGKFNFTQRGDVRFETRILGGVTLSPRPNLYCKLNISDFSVCDTDQKTIQIKENYCLSVDYLGRPVDIYSDPDYKMKCIGYWKENLKSYLITYDELDPFSKYRCWVYQRADINRILMSQALGPYCDLNQDVTSWNYTEGAAVAVEMEEYERERDQCPMNFDDGSDPWAAKSNRVKVLTFSFWSSNSATKLGISFSMILVIVAVLVK</sequence>
<evidence type="ECO:0000256" key="1">
    <source>
        <dbReference type="ARBA" id="ARBA00006914"/>
    </source>
</evidence>
<dbReference type="SUPFAM" id="SSF52540">
    <property type="entry name" value="P-loop containing nucleoside triphosphate hydrolases"/>
    <property type="match status" value="1"/>
</dbReference>
<comment type="caution">
    <text evidence="5">The sequence shown here is derived from an EMBL/GenBank/DDBJ whole genome shotgun (WGS) entry which is preliminary data.</text>
</comment>
<dbReference type="GO" id="GO:0035494">
    <property type="term" value="P:SNARE complex disassembly"/>
    <property type="evidence" value="ECO:0007669"/>
    <property type="project" value="InterPro"/>
</dbReference>
<dbReference type="PANTHER" id="PTHR23078">
    <property type="entry name" value="VESICULAR-FUSION PROTEIN NSF"/>
    <property type="match status" value="1"/>
</dbReference>
<feature type="non-terminal residue" evidence="5">
    <location>
        <position position="1"/>
    </location>
</feature>
<feature type="domain" description="AAA+ ATPase" evidence="4">
    <location>
        <begin position="281"/>
        <end position="459"/>
    </location>
</feature>
<protein>
    <recommendedName>
        <fullName evidence="4">AAA+ ATPase domain-containing protein</fullName>
    </recommendedName>
</protein>
<dbReference type="InterPro" id="IPR039812">
    <property type="entry name" value="Vesicle-fus_ATPase"/>
</dbReference>
<dbReference type="InterPro" id="IPR027417">
    <property type="entry name" value="P-loop_NTPase"/>
</dbReference>
<gene>
    <name evidence="5" type="ORF">OBRU01_10883</name>
</gene>
<dbReference type="SMART" id="SM00382">
    <property type="entry name" value="AAA"/>
    <property type="match status" value="1"/>
</dbReference>
<dbReference type="InterPro" id="IPR003959">
    <property type="entry name" value="ATPase_AAA_core"/>
</dbReference>
<name>A0A0L7LCZ6_OPEBR</name>
<dbReference type="GO" id="GO:0006891">
    <property type="term" value="P:intra-Golgi vesicle-mediated transport"/>
    <property type="evidence" value="ECO:0007669"/>
    <property type="project" value="TreeGrafter"/>
</dbReference>
<dbReference type="InterPro" id="IPR055471">
    <property type="entry name" value="DUF7043"/>
</dbReference>
<dbReference type="PANTHER" id="PTHR23078:SF3">
    <property type="entry name" value="VESICLE-FUSING ATPASE"/>
    <property type="match status" value="1"/>
</dbReference>
<evidence type="ECO:0000256" key="2">
    <source>
        <dbReference type="ARBA" id="ARBA00022741"/>
    </source>
</evidence>
<dbReference type="GO" id="GO:0043001">
    <property type="term" value="P:Golgi to plasma membrane protein transport"/>
    <property type="evidence" value="ECO:0007669"/>
    <property type="project" value="TreeGrafter"/>
</dbReference>
<dbReference type="GO" id="GO:0005524">
    <property type="term" value="F:ATP binding"/>
    <property type="evidence" value="ECO:0007669"/>
    <property type="project" value="UniProtKB-KW"/>
</dbReference>
<dbReference type="Pfam" id="PF23070">
    <property type="entry name" value="DUF7043"/>
    <property type="match status" value="1"/>
</dbReference>
<dbReference type="Pfam" id="PF23071">
    <property type="entry name" value="DUF7044"/>
    <property type="match status" value="1"/>
</dbReference>
<keyword evidence="2" id="KW-0547">Nucleotide-binding</keyword>
<keyword evidence="6" id="KW-1185">Reference proteome</keyword>
<keyword evidence="3" id="KW-0067">ATP-binding</keyword>
<evidence type="ECO:0000313" key="6">
    <source>
        <dbReference type="Proteomes" id="UP000037510"/>
    </source>
</evidence>
<comment type="similarity">
    <text evidence="1">Belongs to the AAA ATPase family.</text>
</comment>
<dbReference type="STRING" id="104452.A0A0L7LCZ6"/>
<evidence type="ECO:0000256" key="3">
    <source>
        <dbReference type="ARBA" id="ARBA00022840"/>
    </source>
</evidence>
<dbReference type="InterPro" id="IPR055472">
    <property type="entry name" value="DUF7044"/>
</dbReference>
<dbReference type="Gene3D" id="1.10.8.60">
    <property type="match status" value="4"/>
</dbReference>
<feature type="non-terminal residue" evidence="5">
    <location>
        <position position="1422"/>
    </location>
</feature>